<dbReference type="GO" id="GO:0016020">
    <property type="term" value="C:membrane"/>
    <property type="evidence" value="ECO:0007669"/>
    <property type="project" value="UniProtKB-SubCell"/>
</dbReference>
<name>A0A1V9ZT25_ACHHY</name>
<protein>
    <submittedName>
        <fullName evidence="7">Amino Acid-Polyamine-Organocation (APC) Family</fullName>
    </submittedName>
</protein>
<dbReference type="AlphaFoldDB" id="A0A1V9ZT25"/>
<feature type="transmembrane region" description="Helical" evidence="6">
    <location>
        <begin position="192"/>
        <end position="218"/>
    </location>
</feature>
<feature type="transmembrane region" description="Helical" evidence="6">
    <location>
        <begin position="430"/>
        <end position="449"/>
    </location>
</feature>
<feature type="transmembrane region" description="Helical" evidence="6">
    <location>
        <begin position="620"/>
        <end position="644"/>
    </location>
</feature>
<evidence type="ECO:0000256" key="6">
    <source>
        <dbReference type="SAM" id="Phobius"/>
    </source>
</evidence>
<feature type="transmembrane region" description="Helical" evidence="6">
    <location>
        <begin position="230"/>
        <end position="249"/>
    </location>
</feature>
<dbReference type="EMBL" id="JNBR01000014">
    <property type="protein sequence ID" value="OQS01111.1"/>
    <property type="molecule type" value="Genomic_DNA"/>
</dbReference>
<accession>A0A1V9ZT25</accession>
<feature type="transmembrane region" description="Helical" evidence="6">
    <location>
        <begin position="99"/>
        <end position="119"/>
    </location>
</feature>
<feature type="transmembrane region" description="Helical" evidence="6">
    <location>
        <begin position="69"/>
        <end position="93"/>
    </location>
</feature>
<dbReference type="Proteomes" id="UP000243579">
    <property type="component" value="Unassembled WGS sequence"/>
</dbReference>
<evidence type="ECO:0000256" key="2">
    <source>
        <dbReference type="ARBA" id="ARBA00022692"/>
    </source>
</evidence>
<dbReference type="Pfam" id="PF13520">
    <property type="entry name" value="AA_permease_2"/>
    <property type="match status" value="1"/>
</dbReference>
<feature type="transmembrane region" description="Helical" evidence="6">
    <location>
        <begin position="405"/>
        <end position="424"/>
    </location>
</feature>
<sequence>MTSPPHLQRRKVRADAAKPAPRPMPPPDNSISSFWSRMSWRKPLALTHADEASSGEHAHMERTLGCFDLLMIGIGGTVGSGVFATAGLIARAYAGPGAVLSWVFAGLGCILSGASFMELSCMIPSAGSTYAYAYHSLGELPAMIAGMLLTLEYGVSSAGGARSWSDKLVAWLTHLGIPGPAWMKPKDSSIDLYAGLLMVEPFFPPLAMLCTVIVLCGMSAGKRLINTITITKISVVLFIIVVGLSQFRTTNFLDPFLPPTSRNEHDQTVFGWPGVMLGASASFYGYIGYDEVCCLAAEAKNPKRDIPRAVFGTVIGAAFLSTMATLSLVGMQKYSAIDIGESYGTAFHELGMSWAASVVETGEVVTMPVGILIGFLAQPRVQFAMARDGLLPGVFGVLDKHGNPFYGTLICGSVLTLVAVCIPFKYLWDFISLGILVAFNVTNTCLLAVRYRHSAVGRPVASVVAEPYRVFALISAFLVASYLSAYHVQESILAPRVADGSWRARYMQHFGLHGAGVFTSLTVVTVGLLALTTPQPADLLPKESPEAVNAVMPDTPSTTASTDNESSVVTQPDDGEDDDAHVPQLNNPKEHTDVAAFQAPCVPVFPCLAIWFNWFLAIQIPSLIVVLMGVYFAGACGLYTIYGLRGQHSLASRHTQPYAAVPEA</sequence>
<comment type="subcellular location">
    <subcellularLocation>
        <location evidence="1">Membrane</location>
        <topology evidence="1">Multi-pass membrane protein</topology>
    </subcellularLocation>
</comment>
<dbReference type="PANTHER" id="PTHR43243:SF82">
    <property type="entry name" value="CATIONIC AMINO ACID TRANSPORTER C-TERMINAL DOMAIN-CONTAINING PROTEIN"/>
    <property type="match status" value="1"/>
</dbReference>
<gene>
    <name evidence="7" type="ORF">ACHHYP_01801</name>
</gene>
<evidence type="ECO:0000256" key="5">
    <source>
        <dbReference type="SAM" id="MobiDB-lite"/>
    </source>
</evidence>
<feature type="transmembrane region" description="Helical" evidence="6">
    <location>
        <begin position="470"/>
        <end position="489"/>
    </location>
</feature>
<feature type="transmembrane region" description="Helical" evidence="6">
    <location>
        <begin position="269"/>
        <end position="289"/>
    </location>
</feature>
<feature type="compositionally biased region" description="Polar residues" evidence="5">
    <location>
        <begin position="555"/>
        <end position="570"/>
    </location>
</feature>
<feature type="transmembrane region" description="Helical" evidence="6">
    <location>
        <begin position="509"/>
        <end position="532"/>
    </location>
</feature>
<dbReference type="OrthoDB" id="5982228at2759"/>
<dbReference type="Gene3D" id="1.20.1740.10">
    <property type="entry name" value="Amino acid/polyamine transporter I"/>
    <property type="match status" value="1"/>
</dbReference>
<keyword evidence="4 6" id="KW-0472">Membrane</keyword>
<proteinExistence type="predicted"/>
<dbReference type="PANTHER" id="PTHR43243">
    <property type="entry name" value="INNER MEMBRANE TRANSPORTER YGJI-RELATED"/>
    <property type="match status" value="1"/>
</dbReference>
<dbReference type="STRING" id="1202772.A0A1V9ZT25"/>
<keyword evidence="8" id="KW-1185">Reference proteome</keyword>
<feature type="transmembrane region" description="Helical" evidence="6">
    <location>
        <begin position="309"/>
        <end position="331"/>
    </location>
</feature>
<evidence type="ECO:0000256" key="3">
    <source>
        <dbReference type="ARBA" id="ARBA00022989"/>
    </source>
</evidence>
<dbReference type="InterPro" id="IPR002293">
    <property type="entry name" value="AA/rel_permease1"/>
</dbReference>
<keyword evidence="2 6" id="KW-0812">Transmembrane</keyword>
<keyword evidence="3 6" id="KW-1133">Transmembrane helix</keyword>
<evidence type="ECO:0000313" key="8">
    <source>
        <dbReference type="Proteomes" id="UP000243579"/>
    </source>
</evidence>
<organism evidence="7 8">
    <name type="scientific">Achlya hypogyna</name>
    <name type="common">Oomycete</name>
    <name type="synonym">Protoachlya hypogyna</name>
    <dbReference type="NCBI Taxonomy" id="1202772"/>
    <lineage>
        <taxon>Eukaryota</taxon>
        <taxon>Sar</taxon>
        <taxon>Stramenopiles</taxon>
        <taxon>Oomycota</taxon>
        <taxon>Saprolegniomycetes</taxon>
        <taxon>Saprolegniales</taxon>
        <taxon>Achlyaceae</taxon>
        <taxon>Achlya</taxon>
    </lineage>
</organism>
<comment type="caution">
    <text evidence="7">The sequence shown here is derived from an EMBL/GenBank/DDBJ whole genome shotgun (WGS) entry which is preliminary data.</text>
</comment>
<evidence type="ECO:0000256" key="1">
    <source>
        <dbReference type="ARBA" id="ARBA00004141"/>
    </source>
</evidence>
<reference evidence="7 8" key="1">
    <citation type="journal article" date="2014" name="Genome Biol. Evol.">
        <title>The secreted proteins of Achlya hypogyna and Thraustotheca clavata identify the ancestral oomycete secretome and reveal gene acquisitions by horizontal gene transfer.</title>
        <authorList>
            <person name="Misner I."/>
            <person name="Blouin N."/>
            <person name="Leonard G."/>
            <person name="Richards T.A."/>
            <person name="Lane C.E."/>
        </authorList>
    </citation>
    <scope>NUCLEOTIDE SEQUENCE [LARGE SCALE GENOMIC DNA]</scope>
    <source>
        <strain evidence="7 8">ATCC 48635</strain>
    </source>
</reference>
<feature type="transmembrane region" description="Helical" evidence="6">
    <location>
        <begin position="131"/>
        <end position="151"/>
    </location>
</feature>
<feature type="region of interest" description="Disordered" evidence="5">
    <location>
        <begin position="1"/>
        <end position="29"/>
    </location>
</feature>
<feature type="transmembrane region" description="Helical" evidence="6">
    <location>
        <begin position="594"/>
        <end position="614"/>
    </location>
</feature>
<feature type="region of interest" description="Disordered" evidence="5">
    <location>
        <begin position="548"/>
        <end position="582"/>
    </location>
</feature>
<evidence type="ECO:0000256" key="4">
    <source>
        <dbReference type="ARBA" id="ARBA00023136"/>
    </source>
</evidence>
<evidence type="ECO:0000313" key="7">
    <source>
        <dbReference type="EMBL" id="OQS01111.1"/>
    </source>
</evidence>
<dbReference type="GO" id="GO:0015171">
    <property type="term" value="F:amino acid transmembrane transporter activity"/>
    <property type="evidence" value="ECO:0007669"/>
    <property type="project" value="TreeGrafter"/>
</dbReference>